<proteinExistence type="inferred from homology"/>
<dbReference type="EC" id="2.7.1.169" evidence="1"/>
<keyword evidence="1" id="KW-0808">Transferase</keyword>
<keyword evidence="1 3" id="KW-0418">Kinase</keyword>
<dbReference type="EMBL" id="CP091092">
    <property type="protein sequence ID" value="WFN37932.1"/>
    <property type="molecule type" value="Genomic_DNA"/>
</dbReference>
<accession>A0AAF0JN93</accession>
<dbReference type="KEGG" id="manq:L1994_05995"/>
<keyword evidence="1" id="KW-0173">Coenzyme A biosynthesis</keyword>
<dbReference type="GO" id="GO:0016301">
    <property type="term" value="F:kinase activity"/>
    <property type="evidence" value="ECO:0007669"/>
    <property type="project" value="UniProtKB-UniRule"/>
</dbReference>
<sequence length="286" mass="30930">MDETSLAFCPGHISGWFKKTGSENSFSGSIGGGIVISEGVFSEAIKADETVINVCRIDRTGNLISCDVGSPPIEYALLKLGISAQITTKTILPVGAGFGLSAASLLSSIKAVNELYSLDICDEEIAQIAYETEIKFKSGLGDVSACTGGGYICRKSPGMAGEIIRRYDMDKTISAISFGPLATDKILKDKYIMEKISSAYNEICPDTPEDFFKASREFAERSGLVSERVREVLNECSLREIPASMTMLGEGVFAYGEKAPAILSKFGEVYLMKMSDSGFSFRNRRE</sequence>
<dbReference type="Gene3D" id="3.30.230.10">
    <property type="match status" value="1"/>
</dbReference>
<keyword evidence="4" id="KW-1185">Reference proteome</keyword>
<evidence type="ECO:0000313" key="3">
    <source>
        <dbReference type="EMBL" id="WFN37932.1"/>
    </source>
</evidence>
<name>A0AAF0JN93_9EURY</name>
<keyword evidence="1" id="KW-0547">Nucleotide-binding</keyword>
<comment type="pathway">
    <text evidence="1">Cofactor biosynthesis; coenzyme A biosynthesis.</text>
</comment>
<keyword evidence="1" id="KW-0067">ATP-binding</keyword>
<dbReference type="InterPro" id="IPR020568">
    <property type="entry name" value="Ribosomal_Su5_D2-typ_SF"/>
</dbReference>
<dbReference type="InterPro" id="IPR006204">
    <property type="entry name" value="GHMP_kinase_N_dom"/>
</dbReference>
<dbReference type="AlphaFoldDB" id="A0AAF0JN93"/>
<protein>
    <recommendedName>
        <fullName evidence="1">Pantoate kinase</fullName>
        <shortName evidence="1">PoK</shortName>
        <ecNumber evidence="1">2.7.1.169</ecNumber>
    </recommendedName>
</protein>
<dbReference type="Pfam" id="PF00288">
    <property type="entry name" value="GHMP_kinases_N"/>
    <property type="match status" value="1"/>
</dbReference>
<feature type="domain" description="GHMP kinase N-terminal" evidence="2">
    <location>
        <begin position="81"/>
        <end position="150"/>
    </location>
</feature>
<reference evidence="3" key="1">
    <citation type="submission" date="2022-01" db="EMBL/GenBank/DDBJ databases">
        <title>Complete genome of Methanomicrobium antiquum DSM 21220.</title>
        <authorList>
            <person name="Chen S.-C."/>
            <person name="You Y.-T."/>
            <person name="Zhou Y.-Z."/>
            <person name="Lai M.-C."/>
        </authorList>
    </citation>
    <scope>NUCLEOTIDE SEQUENCE</scope>
    <source>
        <strain evidence="3">DSM 21220</strain>
    </source>
</reference>
<comment type="similarity">
    <text evidence="1">Belongs to the GHMP kinase family. PoK subfamily.</text>
</comment>
<dbReference type="Proteomes" id="UP001218895">
    <property type="component" value="Chromosome"/>
</dbReference>
<dbReference type="InterPro" id="IPR054946">
    <property type="entry name" value="Panto_kinase"/>
</dbReference>
<dbReference type="HAMAP" id="MF_02223">
    <property type="entry name" value="Pantoate_kinase"/>
    <property type="match status" value="1"/>
</dbReference>
<dbReference type="GeneID" id="79949931"/>
<evidence type="ECO:0000256" key="1">
    <source>
        <dbReference type="HAMAP-Rule" id="MF_02223"/>
    </source>
</evidence>
<dbReference type="PANTHER" id="PTHR42282">
    <property type="entry name" value="PANTOATE KINASE-RELATED"/>
    <property type="match status" value="1"/>
</dbReference>
<dbReference type="GO" id="GO:0015937">
    <property type="term" value="P:coenzyme A biosynthetic process"/>
    <property type="evidence" value="ECO:0007669"/>
    <property type="project" value="UniProtKB-UniRule"/>
</dbReference>
<comment type="function">
    <text evidence="1">Phosphorylates (R)-pantoate to form (R)-4-phosphopantoate in the CoA biosynthesis pathway.</text>
</comment>
<dbReference type="RefSeq" id="WP_278100771.1">
    <property type="nucleotide sequence ID" value="NZ_CP091092.1"/>
</dbReference>
<dbReference type="InterPro" id="IPR014721">
    <property type="entry name" value="Ribsml_uS5_D2-typ_fold_subgr"/>
</dbReference>
<dbReference type="GO" id="GO:0005524">
    <property type="term" value="F:ATP binding"/>
    <property type="evidence" value="ECO:0007669"/>
    <property type="project" value="UniProtKB-KW"/>
</dbReference>
<evidence type="ECO:0000313" key="4">
    <source>
        <dbReference type="Proteomes" id="UP001218895"/>
    </source>
</evidence>
<comment type="catalytic activity">
    <reaction evidence="1">
        <text>(R)-pantoate + ATP = (R)-4-phosphopantoate + ADP + H(+)</text>
        <dbReference type="Rhea" id="RHEA:28246"/>
        <dbReference type="ChEBI" id="CHEBI:15378"/>
        <dbReference type="ChEBI" id="CHEBI:15980"/>
        <dbReference type="ChEBI" id="CHEBI:30616"/>
        <dbReference type="ChEBI" id="CHEBI:61294"/>
        <dbReference type="ChEBI" id="CHEBI:456216"/>
        <dbReference type="EC" id="2.7.1.169"/>
    </reaction>
</comment>
<dbReference type="SUPFAM" id="SSF54211">
    <property type="entry name" value="Ribosomal protein S5 domain 2-like"/>
    <property type="match status" value="1"/>
</dbReference>
<evidence type="ECO:0000259" key="2">
    <source>
        <dbReference type="Pfam" id="PF00288"/>
    </source>
</evidence>
<gene>
    <name evidence="3" type="ORF">L1994_05995</name>
</gene>
<organism evidence="3 4">
    <name type="scientific">Methanomicrobium antiquum</name>
    <dbReference type="NCBI Taxonomy" id="487686"/>
    <lineage>
        <taxon>Archaea</taxon>
        <taxon>Methanobacteriati</taxon>
        <taxon>Methanobacteriota</taxon>
        <taxon>Stenosarchaea group</taxon>
        <taxon>Methanomicrobia</taxon>
        <taxon>Methanomicrobiales</taxon>
        <taxon>Methanomicrobiaceae</taxon>
        <taxon>Methanomicrobium</taxon>
    </lineage>
</organism>
<dbReference type="InterPro" id="IPR012043">
    <property type="entry name" value="PoK"/>
</dbReference>
<dbReference type="NCBIfam" id="NF040725">
    <property type="entry name" value="panto_kin_Meth"/>
    <property type="match status" value="1"/>
</dbReference>
<dbReference type="PANTHER" id="PTHR42282:SF1">
    <property type="entry name" value="PANTOATE KINASE"/>
    <property type="match status" value="1"/>
</dbReference>